<feature type="domain" description="Small ribosomal subunit protein uS17 N-terminal" evidence="17">
    <location>
        <begin position="5"/>
        <end position="49"/>
    </location>
</feature>
<dbReference type="PROSITE" id="PS00056">
    <property type="entry name" value="RIBOSOMAL_S17"/>
    <property type="match status" value="1"/>
</dbReference>
<dbReference type="AlphaFoldDB" id="A0A670YXX9"/>
<dbReference type="Gene3D" id="2.40.50.1000">
    <property type="match status" value="2"/>
</dbReference>
<dbReference type="GO" id="GO:0032040">
    <property type="term" value="C:small-subunit processome"/>
    <property type="evidence" value="ECO:0007669"/>
    <property type="project" value="Ensembl"/>
</dbReference>
<evidence type="ECO:0000259" key="17">
    <source>
        <dbReference type="Pfam" id="PF16205"/>
    </source>
</evidence>
<dbReference type="Pfam" id="PF00366">
    <property type="entry name" value="Ribosomal_S17"/>
    <property type="match status" value="1"/>
</dbReference>
<evidence type="ECO:0000256" key="9">
    <source>
        <dbReference type="ARBA" id="ARBA00022980"/>
    </source>
</evidence>
<evidence type="ECO:0000313" key="18">
    <source>
        <dbReference type="Ensembl" id="ENSPTXP00000016657.1"/>
    </source>
</evidence>
<keyword evidence="19" id="KW-1185">Reference proteome</keyword>
<dbReference type="FunFam" id="2.40.50.1000:FF:000008">
    <property type="entry name" value="40S ribosomal protein S11"/>
    <property type="match status" value="1"/>
</dbReference>
<reference evidence="18" key="1">
    <citation type="submission" date="2025-08" db="UniProtKB">
        <authorList>
            <consortium name="Ensembl"/>
        </authorList>
    </citation>
    <scope>IDENTIFICATION</scope>
</reference>
<evidence type="ECO:0000256" key="8">
    <source>
        <dbReference type="ARBA" id="ARBA00022934"/>
    </source>
</evidence>
<reference evidence="18" key="2">
    <citation type="submission" date="2025-09" db="UniProtKB">
        <authorList>
            <consortium name="Ensembl"/>
        </authorList>
    </citation>
    <scope>IDENTIFICATION</scope>
</reference>
<dbReference type="GO" id="GO:0022627">
    <property type="term" value="C:cytosolic small ribosomal subunit"/>
    <property type="evidence" value="ECO:0007669"/>
    <property type="project" value="Ensembl"/>
</dbReference>
<dbReference type="SUPFAM" id="SSF50249">
    <property type="entry name" value="Nucleic acid-binding proteins"/>
    <property type="match status" value="1"/>
</dbReference>
<dbReference type="PANTHER" id="PTHR10744">
    <property type="entry name" value="40S RIBOSOMAL PROTEIN S11 FAMILY MEMBER"/>
    <property type="match status" value="1"/>
</dbReference>
<keyword evidence="10" id="KW-0007">Acetylation</keyword>
<protein>
    <recommendedName>
        <fullName evidence="14">Small ribosomal subunit protein uS17</fullName>
    </recommendedName>
    <alternativeName>
        <fullName evidence="15">40S ribosomal protein S11</fullName>
    </alternativeName>
</protein>
<evidence type="ECO:0000256" key="10">
    <source>
        <dbReference type="ARBA" id="ARBA00022990"/>
    </source>
</evidence>
<evidence type="ECO:0000256" key="7">
    <source>
        <dbReference type="ARBA" id="ARBA00022884"/>
    </source>
</evidence>
<dbReference type="GeneTree" id="ENSGT00390000002732"/>
<evidence type="ECO:0000256" key="2">
    <source>
        <dbReference type="ARBA" id="ARBA00010254"/>
    </source>
</evidence>
<dbReference type="OMA" id="KDVGMGF"/>
<evidence type="ECO:0000256" key="11">
    <source>
        <dbReference type="ARBA" id="ARBA00023139"/>
    </source>
</evidence>
<evidence type="ECO:0000256" key="3">
    <source>
        <dbReference type="ARBA" id="ARBA00022481"/>
    </source>
</evidence>
<dbReference type="Ensembl" id="ENSPTXT00000017168.1">
    <property type="protein sequence ID" value="ENSPTXP00000016657.1"/>
    <property type="gene ID" value="ENSPTXG00000011510.1"/>
</dbReference>
<keyword evidence="4" id="KW-0963">Cytoplasm</keyword>
<evidence type="ECO:0000256" key="13">
    <source>
        <dbReference type="ARBA" id="ARBA00023288"/>
    </source>
</evidence>
<dbReference type="InterPro" id="IPR012340">
    <property type="entry name" value="NA-bd_OB-fold"/>
</dbReference>
<evidence type="ECO:0000256" key="1">
    <source>
        <dbReference type="ARBA" id="ARBA00004496"/>
    </source>
</evidence>
<keyword evidence="3" id="KW-0488">Methylation</keyword>
<evidence type="ECO:0000256" key="16">
    <source>
        <dbReference type="RuleBase" id="RU003872"/>
    </source>
</evidence>
<sequence length="189" mass="21084">MADTQTERAYQKQPTIFQNKKRVLLGDAGKEKLPRYYKNIGLGFKTPKEVPAGGGRAGGAALDGGGTRGGHAVSLSPPLQAIEGSYIDKKCPFTGNVSIRGRILSGVVTKMKMQRTIVIRRDYLHYIRKYNRFEKRHKNMSVHLSPCFRDVQIGDIVTVGECRPLSKTVRFNVLKVTKAAGTKKQFQKF</sequence>
<dbReference type="GO" id="GO:0019843">
    <property type="term" value="F:rRNA binding"/>
    <property type="evidence" value="ECO:0007669"/>
    <property type="project" value="UniProtKB-KW"/>
</dbReference>
<accession>A0A670YXX9</accession>
<evidence type="ECO:0000256" key="14">
    <source>
        <dbReference type="ARBA" id="ARBA00035164"/>
    </source>
</evidence>
<evidence type="ECO:0000313" key="19">
    <source>
        <dbReference type="Proteomes" id="UP000472273"/>
    </source>
</evidence>
<proteinExistence type="inferred from homology"/>
<organism evidence="18 19">
    <name type="scientific">Pseudonaja textilis</name>
    <name type="common">Eastern brown snake</name>
    <dbReference type="NCBI Taxonomy" id="8673"/>
    <lineage>
        <taxon>Eukaryota</taxon>
        <taxon>Metazoa</taxon>
        <taxon>Chordata</taxon>
        <taxon>Craniata</taxon>
        <taxon>Vertebrata</taxon>
        <taxon>Euteleostomi</taxon>
        <taxon>Lepidosauria</taxon>
        <taxon>Squamata</taxon>
        <taxon>Bifurcata</taxon>
        <taxon>Unidentata</taxon>
        <taxon>Episquamata</taxon>
        <taxon>Toxicofera</taxon>
        <taxon>Serpentes</taxon>
        <taxon>Colubroidea</taxon>
        <taxon>Elapidae</taxon>
        <taxon>Hydrophiinae</taxon>
        <taxon>Pseudonaja</taxon>
    </lineage>
</organism>
<dbReference type="PANTHER" id="PTHR10744:SF52">
    <property type="entry name" value="SMALL RIBOSOMAL SUBUNIT PROTEIN US17"/>
    <property type="match status" value="1"/>
</dbReference>
<gene>
    <name evidence="18" type="primary">RPS11</name>
</gene>
<dbReference type="Proteomes" id="UP000472273">
    <property type="component" value="Unplaced"/>
</dbReference>
<dbReference type="InterPro" id="IPR032440">
    <property type="entry name" value="Ribosomal_uS17_N"/>
</dbReference>
<keyword evidence="8" id="KW-0164">Citrullination</keyword>
<keyword evidence="9 16" id="KW-0689">Ribosomal protein</keyword>
<dbReference type="InterPro" id="IPR019979">
    <property type="entry name" value="Ribosomal_uS17_CS"/>
</dbReference>
<dbReference type="CDD" id="cd00364">
    <property type="entry name" value="Ribosomal_uS17"/>
    <property type="match status" value="1"/>
</dbReference>
<dbReference type="PRINTS" id="PR00973">
    <property type="entry name" value="RIBOSOMALS17"/>
</dbReference>
<dbReference type="Pfam" id="PF16205">
    <property type="entry name" value="Ribosomal_S17_N"/>
    <property type="match status" value="2"/>
</dbReference>
<comment type="similarity">
    <text evidence="2 16">Belongs to the universal ribosomal protein uS17 family.</text>
</comment>
<evidence type="ECO:0000256" key="12">
    <source>
        <dbReference type="ARBA" id="ARBA00023274"/>
    </source>
</evidence>
<dbReference type="InterPro" id="IPR028333">
    <property type="entry name" value="Ribosomal_uS17_arc/euk"/>
</dbReference>
<keyword evidence="13" id="KW-0449">Lipoprotein</keyword>
<feature type="domain" description="Small ribosomal subunit protein uS17 N-terminal" evidence="17">
    <location>
        <begin position="77"/>
        <end position="104"/>
    </location>
</feature>
<dbReference type="GO" id="GO:0003735">
    <property type="term" value="F:structural constituent of ribosome"/>
    <property type="evidence" value="ECO:0007669"/>
    <property type="project" value="Ensembl"/>
</dbReference>
<evidence type="ECO:0000256" key="15">
    <source>
        <dbReference type="ARBA" id="ARBA00035471"/>
    </source>
</evidence>
<keyword evidence="12 16" id="KW-0687">Ribonucleoprotein</keyword>
<dbReference type="GO" id="GO:0006412">
    <property type="term" value="P:translation"/>
    <property type="evidence" value="ECO:0007669"/>
    <property type="project" value="InterPro"/>
</dbReference>
<evidence type="ECO:0000256" key="4">
    <source>
        <dbReference type="ARBA" id="ARBA00022490"/>
    </source>
</evidence>
<dbReference type="GO" id="GO:0042274">
    <property type="term" value="P:ribosomal small subunit biogenesis"/>
    <property type="evidence" value="ECO:0007669"/>
    <property type="project" value="Ensembl"/>
</dbReference>
<evidence type="ECO:0000256" key="5">
    <source>
        <dbReference type="ARBA" id="ARBA00022553"/>
    </source>
</evidence>
<comment type="subcellular location">
    <subcellularLocation>
        <location evidence="1">Cytoplasm</location>
    </subcellularLocation>
</comment>
<keyword evidence="7" id="KW-0694">RNA-binding</keyword>
<keyword evidence="11" id="KW-0564">Palmitate</keyword>
<dbReference type="NCBIfam" id="TIGR03630">
    <property type="entry name" value="uS17_arch"/>
    <property type="match status" value="1"/>
</dbReference>
<dbReference type="InterPro" id="IPR000266">
    <property type="entry name" value="Ribosomal_uS17"/>
</dbReference>
<evidence type="ECO:0000256" key="6">
    <source>
        <dbReference type="ARBA" id="ARBA00022730"/>
    </source>
</evidence>
<keyword evidence="6" id="KW-0699">rRNA-binding</keyword>
<name>A0A670YXX9_PSETE</name>
<keyword evidence="5" id="KW-0597">Phosphoprotein</keyword>